<evidence type="ECO:0000313" key="1">
    <source>
        <dbReference type="EMBL" id="CAB4660004.1"/>
    </source>
</evidence>
<protein>
    <submittedName>
        <fullName evidence="1">Unannotated protein</fullName>
    </submittedName>
</protein>
<dbReference type="EMBL" id="CAEZWR010000039">
    <property type="protein sequence ID" value="CAB4660004.1"/>
    <property type="molecule type" value="Genomic_DNA"/>
</dbReference>
<name>A0A6J6LHA8_9ZZZZ</name>
<sequence length="115" mass="12065">MSSLVMRTNTTQIKPAAARIPTLQKNAGWNPATKASGVGPGNLFVTMKAVVADAATVFKNAKPIDPPICWLVLSTAEATPASWLPTPNKATAESGTKIRPIPILVTIMPGKIFGQ</sequence>
<dbReference type="AlphaFoldDB" id="A0A6J6LHA8"/>
<proteinExistence type="predicted"/>
<reference evidence="1" key="1">
    <citation type="submission" date="2020-05" db="EMBL/GenBank/DDBJ databases">
        <authorList>
            <person name="Chiriac C."/>
            <person name="Salcher M."/>
            <person name="Ghai R."/>
            <person name="Kavagutti S V."/>
        </authorList>
    </citation>
    <scope>NUCLEOTIDE SEQUENCE</scope>
</reference>
<accession>A0A6J6LHA8</accession>
<organism evidence="1">
    <name type="scientific">freshwater metagenome</name>
    <dbReference type="NCBI Taxonomy" id="449393"/>
    <lineage>
        <taxon>unclassified sequences</taxon>
        <taxon>metagenomes</taxon>
        <taxon>ecological metagenomes</taxon>
    </lineage>
</organism>
<gene>
    <name evidence="1" type="ORF">UFOPK2282_00475</name>
</gene>